<evidence type="ECO:0000313" key="1">
    <source>
        <dbReference type="EMBL" id="VDP73822.1"/>
    </source>
</evidence>
<reference evidence="3" key="1">
    <citation type="submission" date="2016-06" db="UniProtKB">
        <authorList>
            <consortium name="WormBaseParasite"/>
        </authorList>
    </citation>
    <scope>IDENTIFICATION</scope>
</reference>
<protein>
    <submittedName>
        <fullName evidence="3">Ovule protein</fullName>
    </submittedName>
</protein>
<gene>
    <name evidence="1" type="ORF">ECPE_LOCUS4858</name>
</gene>
<name>A0A183AD23_9TREM</name>
<evidence type="ECO:0000313" key="3">
    <source>
        <dbReference type="WBParaSite" id="ECPE_0000487001-mRNA-1"/>
    </source>
</evidence>
<accession>A0A183AD23</accession>
<dbReference type="Proteomes" id="UP000272942">
    <property type="component" value="Unassembled WGS sequence"/>
</dbReference>
<dbReference type="EMBL" id="UZAN01041698">
    <property type="protein sequence ID" value="VDP73822.1"/>
    <property type="molecule type" value="Genomic_DNA"/>
</dbReference>
<keyword evidence="2" id="KW-1185">Reference proteome</keyword>
<sequence length="92" mass="9932">MYLKRSCGYIQNLMEMVTHPGSSTPSSSAESSSIETELRTFLVPLICIPRPTICPVTQLAMGTCVLSQTFAWECSLIVCSAIGLVEKGAVFV</sequence>
<organism evidence="3">
    <name type="scientific">Echinostoma caproni</name>
    <dbReference type="NCBI Taxonomy" id="27848"/>
    <lineage>
        <taxon>Eukaryota</taxon>
        <taxon>Metazoa</taxon>
        <taxon>Spiralia</taxon>
        <taxon>Lophotrochozoa</taxon>
        <taxon>Platyhelminthes</taxon>
        <taxon>Trematoda</taxon>
        <taxon>Digenea</taxon>
        <taxon>Plagiorchiida</taxon>
        <taxon>Echinostomata</taxon>
        <taxon>Echinostomatoidea</taxon>
        <taxon>Echinostomatidae</taxon>
        <taxon>Echinostoma</taxon>
    </lineage>
</organism>
<evidence type="ECO:0000313" key="2">
    <source>
        <dbReference type="Proteomes" id="UP000272942"/>
    </source>
</evidence>
<reference evidence="1 2" key="2">
    <citation type="submission" date="2018-11" db="EMBL/GenBank/DDBJ databases">
        <authorList>
            <consortium name="Pathogen Informatics"/>
        </authorList>
    </citation>
    <scope>NUCLEOTIDE SEQUENCE [LARGE SCALE GENOMIC DNA]</scope>
    <source>
        <strain evidence="1 2">Egypt</strain>
    </source>
</reference>
<dbReference type="WBParaSite" id="ECPE_0000487001-mRNA-1">
    <property type="protein sequence ID" value="ECPE_0000487001-mRNA-1"/>
    <property type="gene ID" value="ECPE_0000487001"/>
</dbReference>
<dbReference type="AlphaFoldDB" id="A0A183AD23"/>
<proteinExistence type="predicted"/>